<keyword evidence="1" id="KW-1133">Transmembrane helix</keyword>
<reference evidence="2" key="1">
    <citation type="submission" date="2019-11" db="EMBL/GenBank/DDBJ databases">
        <authorList>
            <person name="Feng L."/>
        </authorList>
    </citation>
    <scope>NUCLEOTIDE SEQUENCE</scope>
    <source>
        <strain evidence="2">ChathewayiLFYP18</strain>
    </source>
</reference>
<accession>A0A6N3I3I0</accession>
<feature type="transmembrane region" description="Helical" evidence="1">
    <location>
        <begin position="62"/>
        <end position="81"/>
    </location>
</feature>
<keyword evidence="1" id="KW-0472">Membrane</keyword>
<feature type="transmembrane region" description="Helical" evidence="1">
    <location>
        <begin position="33"/>
        <end position="55"/>
    </location>
</feature>
<dbReference type="EMBL" id="CACRUH010000090">
    <property type="protein sequence ID" value="VYU83308.1"/>
    <property type="molecule type" value="Genomic_DNA"/>
</dbReference>
<protein>
    <submittedName>
        <fullName evidence="2">Uncharacterized protein</fullName>
    </submittedName>
</protein>
<evidence type="ECO:0000313" key="2">
    <source>
        <dbReference type="EMBL" id="VYU83308.1"/>
    </source>
</evidence>
<organism evidence="2">
    <name type="scientific">Hungatella hathewayi</name>
    <dbReference type="NCBI Taxonomy" id="154046"/>
    <lineage>
        <taxon>Bacteria</taxon>
        <taxon>Bacillati</taxon>
        <taxon>Bacillota</taxon>
        <taxon>Clostridia</taxon>
        <taxon>Lachnospirales</taxon>
        <taxon>Lachnospiraceae</taxon>
        <taxon>Hungatella</taxon>
    </lineage>
</organism>
<gene>
    <name evidence="2" type="ORF">CHLFYP18_04082</name>
</gene>
<evidence type="ECO:0000256" key="1">
    <source>
        <dbReference type="SAM" id="Phobius"/>
    </source>
</evidence>
<feature type="transmembrane region" description="Helical" evidence="1">
    <location>
        <begin position="7"/>
        <end position="27"/>
    </location>
</feature>
<feature type="transmembrane region" description="Helical" evidence="1">
    <location>
        <begin position="87"/>
        <end position="105"/>
    </location>
</feature>
<keyword evidence="1" id="KW-0812">Transmembrane</keyword>
<name>A0A6N3I3I0_9FIRM</name>
<dbReference type="AlphaFoldDB" id="A0A6N3I3I0"/>
<proteinExistence type="predicted"/>
<dbReference type="RefSeq" id="WP_156834429.1">
    <property type="nucleotide sequence ID" value="NZ_CACRUH010000090.1"/>
</dbReference>
<sequence length="115" mass="12430">MKKKLIGWLIGSVAVMLLLPWAAVTFAPSDAGMAVTLLLFFAIDPIYSIVLGVFAGKHIKELWSLPLIAASLFLLGAWISFDPGEGAFVIYAGVYLVIGIVSMLFSSRLSARKQQ</sequence>